<evidence type="ECO:0000256" key="2">
    <source>
        <dbReference type="SAM" id="SignalP"/>
    </source>
</evidence>
<dbReference type="InterPro" id="IPR052953">
    <property type="entry name" value="Ser-rich/MCO-related"/>
</dbReference>
<dbReference type="PANTHER" id="PTHR34883:SF15">
    <property type="entry name" value="EXTRACELLULAR SERINE-RICH PROTEIN"/>
    <property type="match status" value="1"/>
</dbReference>
<evidence type="ECO:0000256" key="1">
    <source>
        <dbReference type="SAM" id="MobiDB-lite"/>
    </source>
</evidence>
<dbReference type="Gene3D" id="2.60.40.420">
    <property type="entry name" value="Cupredoxins - blue copper proteins"/>
    <property type="match status" value="1"/>
</dbReference>
<dbReference type="HOGENOM" id="CLU_053381_5_0_1"/>
<dbReference type="SUPFAM" id="SSF49503">
    <property type="entry name" value="Cupredoxins"/>
    <property type="match status" value="1"/>
</dbReference>
<dbReference type="EMBL" id="KB445795">
    <property type="protein sequence ID" value="EMD38063.1"/>
    <property type="molecule type" value="Genomic_DNA"/>
</dbReference>
<gene>
    <name evidence="3" type="ORF">CERSUDRAFT_104682</name>
</gene>
<dbReference type="PANTHER" id="PTHR34883">
    <property type="entry name" value="SERINE-RICH PROTEIN, PUTATIVE-RELATED-RELATED"/>
    <property type="match status" value="1"/>
</dbReference>
<dbReference type="AlphaFoldDB" id="M2QM03"/>
<feature type="chain" id="PRO_5004023108" description="Phytocyanin domain-containing protein" evidence="2">
    <location>
        <begin position="19"/>
        <end position="218"/>
    </location>
</feature>
<dbReference type="OrthoDB" id="1921208at2759"/>
<evidence type="ECO:0000313" key="4">
    <source>
        <dbReference type="Proteomes" id="UP000016930"/>
    </source>
</evidence>
<feature type="signal peptide" evidence="2">
    <location>
        <begin position="1"/>
        <end position="18"/>
    </location>
</feature>
<keyword evidence="2" id="KW-0732">Signal</keyword>
<feature type="region of interest" description="Disordered" evidence="1">
    <location>
        <begin position="149"/>
        <end position="190"/>
    </location>
</feature>
<reference evidence="3 4" key="1">
    <citation type="journal article" date="2012" name="Proc. Natl. Acad. Sci. U.S.A.">
        <title>Comparative genomics of Ceriporiopsis subvermispora and Phanerochaete chrysosporium provide insight into selective ligninolysis.</title>
        <authorList>
            <person name="Fernandez-Fueyo E."/>
            <person name="Ruiz-Duenas F.J."/>
            <person name="Ferreira P."/>
            <person name="Floudas D."/>
            <person name="Hibbett D.S."/>
            <person name="Canessa P."/>
            <person name="Larrondo L.F."/>
            <person name="James T.Y."/>
            <person name="Seelenfreund D."/>
            <person name="Lobos S."/>
            <person name="Polanco R."/>
            <person name="Tello M."/>
            <person name="Honda Y."/>
            <person name="Watanabe T."/>
            <person name="Watanabe T."/>
            <person name="Ryu J.S."/>
            <person name="Kubicek C.P."/>
            <person name="Schmoll M."/>
            <person name="Gaskell J."/>
            <person name="Hammel K.E."/>
            <person name="St John F.J."/>
            <person name="Vanden Wymelenberg A."/>
            <person name="Sabat G."/>
            <person name="Splinter BonDurant S."/>
            <person name="Syed K."/>
            <person name="Yadav J.S."/>
            <person name="Doddapaneni H."/>
            <person name="Subramanian V."/>
            <person name="Lavin J.L."/>
            <person name="Oguiza J.A."/>
            <person name="Perez G."/>
            <person name="Pisabarro A.G."/>
            <person name="Ramirez L."/>
            <person name="Santoyo F."/>
            <person name="Master E."/>
            <person name="Coutinho P.M."/>
            <person name="Henrissat B."/>
            <person name="Lombard V."/>
            <person name="Magnuson J.K."/>
            <person name="Kuees U."/>
            <person name="Hori C."/>
            <person name="Igarashi K."/>
            <person name="Samejima M."/>
            <person name="Held B.W."/>
            <person name="Barry K.W."/>
            <person name="LaButti K.M."/>
            <person name="Lapidus A."/>
            <person name="Lindquist E.A."/>
            <person name="Lucas S.M."/>
            <person name="Riley R."/>
            <person name="Salamov A.A."/>
            <person name="Hoffmeister D."/>
            <person name="Schwenk D."/>
            <person name="Hadar Y."/>
            <person name="Yarden O."/>
            <person name="de Vries R.P."/>
            <person name="Wiebenga A."/>
            <person name="Stenlid J."/>
            <person name="Eastwood D."/>
            <person name="Grigoriev I.V."/>
            <person name="Berka R.M."/>
            <person name="Blanchette R.A."/>
            <person name="Kersten P."/>
            <person name="Martinez A.T."/>
            <person name="Vicuna R."/>
            <person name="Cullen D."/>
        </authorList>
    </citation>
    <scope>NUCLEOTIDE SEQUENCE [LARGE SCALE GENOMIC DNA]</scope>
    <source>
        <strain evidence="3 4">B</strain>
    </source>
</reference>
<dbReference type="InterPro" id="IPR008972">
    <property type="entry name" value="Cupredoxin"/>
</dbReference>
<sequence length="218" mass="21908">MRFSTFLAALLPVGAALAQNTTWTVKVGENGTLSYNPTSVQAQVGDTIAFNFSVAKNHTVTQSTFANPCQNLTNPDGSTGIDSGFMFVNATNVTSFPQWSFTLNNASAPLWFYCRQTGHCEQGMVFAVNPTAEKSFNAFQANAMNSTAANGTATSSTSGSSGASGSGSSNASGTGSSSVGSPSASATGKGNNNGAGAVRMSGAAIAMTAVGVVAGVLL</sequence>
<dbReference type="Proteomes" id="UP000016930">
    <property type="component" value="Unassembled WGS sequence"/>
</dbReference>
<evidence type="ECO:0000313" key="3">
    <source>
        <dbReference type="EMBL" id="EMD38063.1"/>
    </source>
</evidence>
<keyword evidence="4" id="KW-1185">Reference proteome</keyword>
<name>M2QM03_CERS8</name>
<dbReference type="STRING" id="914234.M2QM03"/>
<accession>M2QM03</accession>
<dbReference type="CDD" id="cd00920">
    <property type="entry name" value="Cupredoxin"/>
    <property type="match status" value="1"/>
</dbReference>
<protein>
    <recommendedName>
        <fullName evidence="5">Phytocyanin domain-containing protein</fullName>
    </recommendedName>
</protein>
<evidence type="ECO:0008006" key="5">
    <source>
        <dbReference type="Google" id="ProtNLM"/>
    </source>
</evidence>
<organism evidence="3 4">
    <name type="scientific">Ceriporiopsis subvermispora (strain B)</name>
    <name type="common">White-rot fungus</name>
    <name type="synonym">Gelatoporia subvermispora</name>
    <dbReference type="NCBI Taxonomy" id="914234"/>
    <lineage>
        <taxon>Eukaryota</taxon>
        <taxon>Fungi</taxon>
        <taxon>Dikarya</taxon>
        <taxon>Basidiomycota</taxon>
        <taxon>Agaricomycotina</taxon>
        <taxon>Agaricomycetes</taxon>
        <taxon>Polyporales</taxon>
        <taxon>Gelatoporiaceae</taxon>
        <taxon>Gelatoporia</taxon>
    </lineage>
</organism>
<proteinExistence type="predicted"/>